<keyword evidence="3" id="KW-1185">Reference proteome</keyword>
<evidence type="ECO:0000313" key="3">
    <source>
        <dbReference type="Proteomes" id="UP001265550"/>
    </source>
</evidence>
<proteinExistence type="predicted"/>
<evidence type="ECO:0000313" key="2">
    <source>
        <dbReference type="EMBL" id="MDR7093139.1"/>
    </source>
</evidence>
<organism evidence="2 3">
    <name type="scientific">Hydrogenophaga laconesensis</name>
    <dbReference type="NCBI Taxonomy" id="1805971"/>
    <lineage>
        <taxon>Bacteria</taxon>
        <taxon>Pseudomonadati</taxon>
        <taxon>Pseudomonadota</taxon>
        <taxon>Betaproteobacteria</taxon>
        <taxon>Burkholderiales</taxon>
        <taxon>Comamonadaceae</taxon>
        <taxon>Hydrogenophaga</taxon>
    </lineage>
</organism>
<dbReference type="Pfam" id="PF18737">
    <property type="entry name" value="HEPN_MAE_28990"/>
    <property type="match status" value="1"/>
</dbReference>
<dbReference type="Proteomes" id="UP001265550">
    <property type="component" value="Unassembled WGS sequence"/>
</dbReference>
<dbReference type="EMBL" id="JAVDWE010000001">
    <property type="protein sequence ID" value="MDR7093139.1"/>
    <property type="molecule type" value="Genomic_DNA"/>
</dbReference>
<accession>A0ABU1V6R3</accession>
<name>A0ABU1V6R3_9BURK</name>
<comment type="caution">
    <text evidence="2">The sequence shown here is derived from an EMBL/GenBank/DDBJ whole genome shotgun (WGS) entry which is preliminary data.</text>
</comment>
<evidence type="ECO:0000259" key="1">
    <source>
        <dbReference type="Pfam" id="PF18737"/>
    </source>
</evidence>
<gene>
    <name evidence="2" type="ORF">J2X09_000862</name>
</gene>
<sequence length="248" mass="27460">MTTSIPAMVGAEETYNSRCREIERFFEMLQFMRDNRDSRLCGGEPSNAASSNTYVVGRDLEKTLRASAYLMLYNLVEATVTNAIDAIHQHIADEQVGFDELKEDVRRIAIKGLRKAVSSDTPSELLDAAIPISSALIWLGFDKKDLFSGNLDGRLIKDKAKEYGFQLADHDKAASRDGVRLLNVKTKRNELAHGGISFEDCGQDTSVDELVAIFDEIKIFIKAVLDGVSDYLSTRSYLHAVNANTATA</sequence>
<feature type="domain" description="MAE-28990/MAE-18760-like HEPN" evidence="1">
    <location>
        <begin position="13"/>
        <end position="237"/>
    </location>
</feature>
<dbReference type="InterPro" id="IPR040788">
    <property type="entry name" value="HEPN_MAE_28990"/>
</dbReference>
<dbReference type="RefSeq" id="WP_204731899.1">
    <property type="nucleotide sequence ID" value="NZ_JAVDWE010000001.1"/>
</dbReference>
<protein>
    <recommendedName>
        <fullName evidence="1">MAE-28990/MAE-18760-like HEPN domain-containing protein</fullName>
    </recommendedName>
</protein>
<reference evidence="2 3" key="1">
    <citation type="submission" date="2023-07" db="EMBL/GenBank/DDBJ databases">
        <title>Sorghum-associated microbial communities from plants grown in Nebraska, USA.</title>
        <authorList>
            <person name="Schachtman D."/>
        </authorList>
    </citation>
    <scope>NUCLEOTIDE SEQUENCE [LARGE SCALE GENOMIC DNA]</scope>
    <source>
        <strain evidence="2 3">BE240</strain>
    </source>
</reference>